<dbReference type="Gene3D" id="1.25.40.10">
    <property type="entry name" value="Tetratricopeptide repeat domain"/>
    <property type="match status" value="1"/>
</dbReference>
<dbReference type="EMBL" id="FMYM01000007">
    <property type="protein sequence ID" value="SDC35365.1"/>
    <property type="molecule type" value="Genomic_DNA"/>
</dbReference>
<dbReference type="PANTHER" id="PTHR43630:SF2">
    <property type="entry name" value="GLYCOSYLTRANSFERASE"/>
    <property type="match status" value="1"/>
</dbReference>
<dbReference type="STRING" id="1464122.SAMN05421737_107179"/>
<dbReference type="Pfam" id="PF00535">
    <property type="entry name" value="Glycos_transf_2"/>
    <property type="match status" value="1"/>
</dbReference>
<feature type="domain" description="Glycosyltransferase 2-like" evidence="1">
    <location>
        <begin position="7"/>
        <end position="139"/>
    </location>
</feature>
<accession>A0A1G6KY17</accession>
<dbReference type="InterPro" id="IPR029044">
    <property type="entry name" value="Nucleotide-diphossugar_trans"/>
</dbReference>
<reference evidence="3" key="1">
    <citation type="submission" date="2016-09" db="EMBL/GenBank/DDBJ databases">
        <authorList>
            <person name="Varghese N."/>
            <person name="Submissions S."/>
        </authorList>
    </citation>
    <scope>NUCLEOTIDE SEQUENCE [LARGE SCALE GENOMIC DNA]</scope>
    <source>
        <strain evidence="3">25nlg</strain>
    </source>
</reference>
<organism evidence="2 3">
    <name type="scientific">Shouchella lonarensis</name>
    <dbReference type="NCBI Taxonomy" id="1464122"/>
    <lineage>
        <taxon>Bacteria</taxon>
        <taxon>Bacillati</taxon>
        <taxon>Bacillota</taxon>
        <taxon>Bacilli</taxon>
        <taxon>Bacillales</taxon>
        <taxon>Bacillaceae</taxon>
        <taxon>Shouchella</taxon>
    </lineage>
</organism>
<dbReference type="OrthoDB" id="9815923at2"/>
<evidence type="ECO:0000313" key="3">
    <source>
        <dbReference type="Proteomes" id="UP000242662"/>
    </source>
</evidence>
<dbReference type="InterPro" id="IPR011990">
    <property type="entry name" value="TPR-like_helical_dom_sf"/>
</dbReference>
<dbReference type="SUPFAM" id="SSF53448">
    <property type="entry name" value="Nucleotide-diphospho-sugar transferases"/>
    <property type="match status" value="1"/>
</dbReference>
<evidence type="ECO:0000313" key="2">
    <source>
        <dbReference type="EMBL" id="SDC35365.1"/>
    </source>
</evidence>
<dbReference type="AlphaFoldDB" id="A0A1G6KY17"/>
<proteinExistence type="predicted"/>
<dbReference type="Proteomes" id="UP000242662">
    <property type="component" value="Unassembled WGS sequence"/>
</dbReference>
<gene>
    <name evidence="2" type="ORF">SAMN05421737_107179</name>
</gene>
<dbReference type="Gene3D" id="3.90.550.10">
    <property type="entry name" value="Spore Coat Polysaccharide Biosynthesis Protein SpsA, Chain A"/>
    <property type="match status" value="1"/>
</dbReference>
<protein>
    <submittedName>
        <fullName evidence="2">Glycosyltransferase involved in cell wall bisynthesis</fullName>
    </submittedName>
</protein>
<sequence>MTKPLVSLCMIVKDEEKSIARGLNSVKDFVDEIIIVDTGSTDMTMDICKKFTDNIFSFTWSNHFAAARNDSISRATGEWILYMDADEEIDIKNAKKLRKKLKSREETVLYISVLNYVGEEKDEREVYQAYQPRLFRNEKGLAFKNRIHETLDISEDISAGTFPLKLNHYGYLKESVDEKDKHGRNVELLQLEYQEGNDHPWVMYHMASEYYRVKDYESAFQLVNIAIMEFVKRDSLPPSVLYRLKYAVIFESGHYEGGWPSIAQAIKLYPDYVDLHFMKAQFLFELGHYTEAAETCDQCMKLKEDDHRYLILNGAGSFRAKELKAKCLKSLRK</sequence>
<dbReference type="RefSeq" id="WP_090775984.1">
    <property type="nucleotide sequence ID" value="NZ_FMYM01000007.1"/>
</dbReference>
<dbReference type="CDD" id="cd02511">
    <property type="entry name" value="Beta4Glucosyltransferase"/>
    <property type="match status" value="1"/>
</dbReference>
<keyword evidence="2" id="KW-0808">Transferase</keyword>
<dbReference type="GO" id="GO:0016740">
    <property type="term" value="F:transferase activity"/>
    <property type="evidence" value="ECO:0007669"/>
    <property type="project" value="UniProtKB-KW"/>
</dbReference>
<name>A0A1G6KY17_9BACI</name>
<dbReference type="InterPro" id="IPR001173">
    <property type="entry name" value="Glyco_trans_2-like"/>
</dbReference>
<dbReference type="SUPFAM" id="SSF48452">
    <property type="entry name" value="TPR-like"/>
    <property type="match status" value="1"/>
</dbReference>
<evidence type="ECO:0000259" key="1">
    <source>
        <dbReference type="Pfam" id="PF00535"/>
    </source>
</evidence>
<keyword evidence="3" id="KW-1185">Reference proteome</keyword>
<dbReference type="PANTHER" id="PTHR43630">
    <property type="entry name" value="POLY-BETA-1,6-N-ACETYL-D-GLUCOSAMINE SYNTHASE"/>
    <property type="match status" value="1"/>
</dbReference>